<organism evidence="3 4">
    <name type="scientific">Helicobacter mehlei</name>
    <dbReference type="NCBI Taxonomy" id="2316080"/>
    <lineage>
        <taxon>Bacteria</taxon>
        <taxon>Pseudomonadati</taxon>
        <taxon>Campylobacterota</taxon>
        <taxon>Epsilonproteobacteria</taxon>
        <taxon>Campylobacterales</taxon>
        <taxon>Helicobacteraceae</taxon>
        <taxon>Helicobacter</taxon>
    </lineage>
</organism>
<dbReference type="Pfam" id="PF10788">
    <property type="entry name" value="DUF2603"/>
    <property type="match status" value="1"/>
</dbReference>
<dbReference type="AlphaFoldDB" id="A0A553V234"/>
<evidence type="ECO:0000256" key="1">
    <source>
        <dbReference type="HAMAP-Rule" id="MF_02110"/>
    </source>
</evidence>
<dbReference type="HAMAP" id="MF_02110">
    <property type="entry name" value="UPF0763"/>
    <property type="match status" value="1"/>
</dbReference>
<accession>A0A553V234</accession>
<dbReference type="RefSeq" id="WP_120947385.1">
    <property type="nucleotide sequence ID" value="NZ_QXQP01000007.1"/>
</dbReference>
<evidence type="ECO:0000256" key="2">
    <source>
        <dbReference type="SAM" id="MobiDB-lite"/>
    </source>
</evidence>
<keyword evidence="4" id="KW-1185">Reference proteome</keyword>
<name>A0A553V234_9HELI</name>
<gene>
    <name evidence="3" type="ORF">FNE76_02025</name>
</gene>
<protein>
    <recommendedName>
        <fullName evidence="1">UPF0763 protein FNE76_02025</fullName>
    </recommendedName>
</protein>
<evidence type="ECO:0000313" key="4">
    <source>
        <dbReference type="Proteomes" id="UP000319322"/>
    </source>
</evidence>
<sequence length="176" mass="20415">MQEINSQTSRTRRTRARNNQSSTQGMYQSLESGKNRVQAKSLDSKQMLLELEEGAFDPKEAWFMQDEQNHRYVVIPEALLQHIVRMIQKAYEDKIVVELERDMATLTPIDFADAMAVVFKKLEAMRGSDGSLPKISSLDFVKQVKKQHPNLFFNFSEFLEEKKQEGLDLDNLQIPF</sequence>
<reference evidence="3" key="2">
    <citation type="submission" date="2019-07" db="EMBL/GenBank/DDBJ databases">
        <authorList>
            <person name="Papic B."/>
        </authorList>
    </citation>
    <scope>NUCLEOTIDE SEQUENCE [LARGE SCALE GENOMIC DNA]</scope>
    <source>
        <strain evidence="3">L8b</strain>
    </source>
</reference>
<dbReference type="OrthoDB" id="5324700at2"/>
<dbReference type="InterPro" id="IPR019724">
    <property type="entry name" value="UPF0763"/>
</dbReference>
<dbReference type="Proteomes" id="UP000319322">
    <property type="component" value="Unassembled WGS sequence"/>
</dbReference>
<proteinExistence type="inferred from homology"/>
<comment type="caution">
    <text evidence="3">The sequence shown here is derived from an EMBL/GenBank/DDBJ whole genome shotgun (WGS) entry which is preliminary data.</text>
</comment>
<feature type="region of interest" description="Disordered" evidence="2">
    <location>
        <begin position="1"/>
        <end position="36"/>
    </location>
</feature>
<reference evidence="3" key="1">
    <citation type="submission" date="2019-07" db="EMBL/GenBank/DDBJ databases">
        <title>Helicobacter labacensis sp. nov., Helicobacter mehlei sp. nov. and Helicobacter vulpis sp. nov., isolated from gastric mucosa of red fox (Vulpis vulpis).</title>
        <authorList>
            <person name="Kusar D."/>
            <person name="Gruntar I."/>
            <person name="Pate M."/>
            <person name="Zajc U."/>
            <person name="Ocepek M."/>
        </authorList>
    </citation>
    <scope>NUCLEOTIDE SEQUENCE [LARGE SCALE GENOMIC DNA]</scope>
    <source>
        <strain evidence="3">L8b</strain>
    </source>
</reference>
<evidence type="ECO:0000313" key="3">
    <source>
        <dbReference type="EMBL" id="TSA86281.1"/>
    </source>
</evidence>
<comment type="similarity">
    <text evidence="1">Belongs to the UPF0763 family.</text>
</comment>
<dbReference type="EMBL" id="VKGC01000003">
    <property type="protein sequence ID" value="TSA86281.1"/>
    <property type="molecule type" value="Genomic_DNA"/>
</dbReference>